<comment type="caution">
    <text evidence="3">The sequence shown here is derived from an EMBL/GenBank/DDBJ whole genome shotgun (WGS) entry which is preliminary data.</text>
</comment>
<dbReference type="AlphaFoldDB" id="A0A3A5MHU4"/>
<dbReference type="Gene3D" id="3.40.190.10">
    <property type="entry name" value="Periplasmic binding protein-like II"/>
    <property type="match status" value="2"/>
</dbReference>
<keyword evidence="2" id="KW-0472">Membrane</keyword>
<gene>
    <name evidence="3" type="ORF">D6T64_18915</name>
</gene>
<keyword evidence="1" id="KW-0732">Signal</keyword>
<dbReference type="Proteomes" id="UP000272015">
    <property type="component" value="Unassembled WGS sequence"/>
</dbReference>
<proteinExistence type="predicted"/>
<evidence type="ECO:0000256" key="1">
    <source>
        <dbReference type="ARBA" id="ARBA00022729"/>
    </source>
</evidence>
<evidence type="ECO:0000313" key="3">
    <source>
        <dbReference type="EMBL" id="RJT85682.1"/>
    </source>
</evidence>
<sequence length="385" mass="40346">MTPDHDHPTQTSGVAGTERRISMKKSRIAYSALALATVLGLTACGAGTDGAGSAAGPTRDVSDGLTINGELIADAALMEAAAGGTVVMYTGASPESEQAVLDQFTAETGIAAEMTRMAPNKLSERVISENAVDKLSAEIIRTADKMMAEEFVEQGVFVPYETPFQQNLASVDGIVQEGNGYITHAYGTYGIAYNTQLVDPADAPGSWAELADGTWKNKFGLVYAGSGGGNTSLAAFQIRNFGEDYLADLDALEPRIFDSMSTQLDALARGEIEVTQVSFQGAFASKLAGAPIEVIVPDEGLNGVAYGMGITPAGLENPAAQVFYNWTMSQAGQALLAEQSYAPARTDLGIESEGADEMQVYEGPDSTDLGLAAVDAWKRIFSYAG</sequence>
<dbReference type="SUPFAM" id="SSF53850">
    <property type="entry name" value="Periplasmic binding protein-like II"/>
    <property type="match status" value="1"/>
</dbReference>
<organism evidence="3 4">
    <name type="scientific">Cryobacterium melibiosiphilum</name>
    <dbReference type="NCBI Taxonomy" id="995039"/>
    <lineage>
        <taxon>Bacteria</taxon>
        <taxon>Bacillati</taxon>
        <taxon>Actinomycetota</taxon>
        <taxon>Actinomycetes</taxon>
        <taxon>Micrococcales</taxon>
        <taxon>Microbacteriaceae</taxon>
        <taxon>Cryobacterium</taxon>
    </lineage>
</organism>
<evidence type="ECO:0000313" key="4">
    <source>
        <dbReference type="Proteomes" id="UP000272015"/>
    </source>
</evidence>
<reference evidence="3 4" key="1">
    <citation type="submission" date="2018-09" db="EMBL/GenBank/DDBJ databases">
        <title>Novel species of Cryobacterium.</title>
        <authorList>
            <person name="Liu Q."/>
            <person name="Xin Y.-H."/>
        </authorList>
    </citation>
    <scope>NUCLEOTIDE SEQUENCE [LARGE SCALE GENOMIC DNA]</scope>
    <source>
        <strain evidence="3 4">Hh39</strain>
    </source>
</reference>
<keyword evidence="4" id="KW-1185">Reference proteome</keyword>
<dbReference type="EMBL" id="QZVS01000095">
    <property type="protein sequence ID" value="RJT85682.1"/>
    <property type="molecule type" value="Genomic_DNA"/>
</dbReference>
<protein>
    <submittedName>
        <fullName evidence="3">Extracellular solute-binding protein</fullName>
    </submittedName>
</protein>
<keyword evidence="2" id="KW-1133">Transmembrane helix</keyword>
<name>A0A3A5MHU4_9MICO</name>
<dbReference type="Pfam" id="PF13343">
    <property type="entry name" value="SBP_bac_6"/>
    <property type="match status" value="1"/>
</dbReference>
<keyword evidence="2" id="KW-0812">Transmembrane</keyword>
<feature type="transmembrane region" description="Helical" evidence="2">
    <location>
        <begin position="28"/>
        <end position="48"/>
    </location>
</feature>
<accession>A0A3A5MHU4</accession>
<evidence type="ECO:0000256" key="2">
    <source>
        <dbReference type="SAM" id="Phobius"/>
    </source>
</evidence>
<dbReference type="PANTHER" id="PTHR30006">
    <property type="entry name" value="THIAMINE-BINDING PERIPLASMIC PROTEIN-RELATED"/>
    <property type="match status" value="1"/>
</dbReference>